<feature type="transmembrane region" description="Helical" evidence="1">
    <location>
        <begin position="145"/>
        <end position="165"/>
    </location>
</feature>
<dbReference type="InterPro" id="IPR036719">
    <property type="entry name" value="Neuro-gated_channel_TM_sf"/>
</dbReference>
<sequence>MNHTNNTADSNIQIEADLAHFTLSRINQLIIDLTSFIKHDYRKRNSSLVKKQFPKPEFFSVEEEKQILNHIDNTTDVRLRMPNDINPDLANFIICAEQLKKQDPKTKNATKLKRQVTKRAMGITKAFCNLRGRDVAIRIDEKSRFVFPIAFILFNIVYWTFYLVLN</sequence>
<name>A0A914BZS8_9BILA</name>
<keyword evidence="1" id="KW-0472">Membrane</keyword>
<dbReference type="GO" id="GO:0016020">
    <property type="term" value="C:membrane"/>
    <property type="evidence" value="ECO:0007669"/>
    <property type="project" value="InterPro"/>
</dbReference>
<reference evidence="3" key="1">
    <citation type="submission" date="2022-11" db="UniProtKB">
        <authorList>
            <consortium name="WormBaseParasite"/>
        </authorList>
    </citation>
    <scope>IDENTIFICATION</scope>
</reference>
<dbReference type="Gene3D" id="1.20.58.390">
    <property type="entry name" value="Neurotransmitter-gated ion-channel transmembrane domain"/>
    <property type="match status" value="1"/>
</dbReference>
<evidence type="ECO:0000313" key="2">
    <source>
        <dbReference type="Proteomes" id="UP000887540"/>
    </source>
</evidence>
<organism evidence="2 3">
    <name type="scientific">Acrobeloides nanus</name>
    <dbReference type="NCBI Taxonomy" id="290746"/>
    <lineage>
        <taxon>Eukaryota</taxon>
        <taxon>Metazoa</taxon>
        <taxon>Ecdysozoa</taxon>
        <taxon>Nematoda</taxon>
        <taxon>Chromadorea</taxon>
        <taxon>Rhabditida</taxon>
        <taxon>Tylenchina</taxon>
        <taxon>Cephalobomorpha</taxon>
        <taxon>Cephaloboidea</taxon>
        <taxon>Cephalobidae</taxon>
        <taxon>Acrobeloides</taxon>
    </lineage>
</organism>
<dbReference type="Proteomes" id="UP000887540">
    <property type="component" value="Unplaced"/>
</dbReference>
<dbReference type="SUPFAM" id="SSF90112">
    <property type="entry name" value="Neurotransmitter-gated ion-channel transmembrane pore"/>
    <property type="match status" value="1"/>
</dbReference>
<keyword evidence="1" id="KW-1133">Transmembrane helix</keyword>
<dbReference type="WBParaSite" id="ACRNAN_Path_1384.g5421.t1">
    <property type="protein sequence ID" value="ACRNAN_Path_1384.g5421.t1"/>
    <property type="gene ID" value="ACRNAN_Path_1384.g5421"/>
</dbReference>
<accession>A0A914BZS8</accession>
<proteinExistence type="predicted"/>
<dbReference type="GO" id="GO:0006811">
    <property type="term" value="P:monoatomic ion transport"/>
    <property type="evidence" value="ECO:0007669"/>
    <property type="project" value="InterPro"/>
</dbReference>
<keyword evidence="2" id="KW-1185">Reference proteome</keyword>
<protein>
    <submittedName>
        <fullName evidence="3">Uncharacterized protein</fullName>
    </submittedName>
</protein>
<evidence type="ECO:0000256" key="1">
    <source>
        <dbReference type="SAM" id="Phobius"/>
    </source>
</evidence>
<keyword evidence="1" id="KW-0812">Transmembrane</keyword>
<evidence type="ECO:0000313" key="3">
    <source>
        <dbReference type="WBParaSite" id="ACRNAN_Path_1384.g5421.t1"/>
    </source>
</evidence>
<dbReference type="InterPro" id="IPR038050">
    <property type="entry name" value="Neuro_actylchol_rec"/>
</dbReference>
<dbReference type="AlphaFoldDB" id="A0A914BZS8"/>